<dbReference type="PANTHER" id="PTHR34477:SF1">
    <property type="entry name" value="UPF0213 PROTEIN YHBQ"/>
    <property type="match status" value="1"/>
</dbReference>
<dbReference type="Pfam" id="PF01541">
    <property type="entry name" value="GIY-YIG"/>
    <property type="match status" value="1"/>
</dbReference>
<evidence type="ECO:0000313" key="3">
    <source>
        <dbReference type="EMBL" id="TXS94255.1"/>
    </source>
</evidence>
<feature type="domain" description="GIY-YIG" evidence="2">
    <location>
        <begin position="5"/>
        <end position="82"/>
    </location>
</feature>
<evidence type="ECO:0000256" key="1">
    <source>
        <dbReference type="ARBA" id="ARBA00007435"/>
    </source>
</evidence>
<protein>
    <submittedName>
        <fullName evidence="3">GIY-YIG nuclease family protein</fullName>
    </submittedName>
</protein>
<organism evidence="3 4">
    <name type="scientific">Parahaliea maris</name>
    <dbReference type="NCBI Taxonomy" id="2716870"/>
    <lineage>
        <taxon>Bacteria</taxon>
        <taxon>Pseudomonadati</taxon>
        <taxon>Pseudomonadota</taxon>
        <taxon>Gammaproteobacteria</taxon>
        <taxon>Cellvibrionales</taxon>
        <taxon>Halieaceae</taxon>
        <taxon>Parahaliea</taxon>
    </lineage>
</organism>
<dbReference type="InterPro" id="IPR000305">
    <property type="entry name" value="GIY-YIG_endonuc"/>
</dbReference>
<dbReference type="Proteomes" id="UP000321039">
    <property type="component" value="Unassembled WGS sequence"/>
</dbReference>
<dbReference type="Gene3D" id="3.40.1440.10">
    <property type="entry name" value="GIY-YIG endonuclease"/>
    <property type="match status" value="1"/>
</dbReference>
<dbReference type="AlphaFoldDB" id="A0A5C9A071"/>
<dbReference type="RefSeq" id="WP_148068597.1">
    <property type="nucleotide sequence ID" value="NZ_VRZA01000003.1"/>
</dbReference>
<accession>A0A5C9A071</accession>
<comment type="similarity">
    <text evidence="1">Belongs to the UPF0213 family.</text>
</comment>
<dbReference type="SUPFAM" id="SSF82771">
    <property type="entry name" value="GIY-YIG endonuclease"/>
    <property type="match status" value="1"/>
</dbReference>
<dbReference type="PROSITE" id="PS50164">
    <property type="entry name" value="GIY_YIG"/>
    <property type="match status" value="1"/>
</dbReference>
<dbReference type="PANTHER" id="PTHR34477">
    <property type="entry name" value="UPF0213 PROTEIN YHBQ"/>
    <property type="match status" value="1"/>
</dbReference>
<name>A0A5C9A071_9GAMM</name>
<dbReference type="EMBL" id="VRZA01000003">
    <property type="protein sequence ID" value="TXS94255.1"/>
    <property type="molecule type" value="Genomic_DNA"/>
</dbReference>
<evidence type="ECO:0000259" key="2">
    <source>
        <dbReference type="PROSITE" id="PS50164"/>
    </source>
</evidence>
<reference evidence="3 4" key="1">
    <citation type="submission" date="2019-08" db="EMBL/GenBank/DDBJ databases">
        <title>Parahaliea maris sp. nov., isolated from the surface seawater.</title>
        <authorList>
            <person name="Liu Y."/>
        </authorList>
    </citation>
    <scope>NUCLEOTIDE SEQUENCE [LARGE SCALE GENOMIC DNA]</scope>
    <source>
        <strain evidence="3 4">HSLHS9</strain>
    </source>
</reference>
<keyword evidence="4" id="KW-1185">Reference proteome</keyword>
<proteinExistence type="inferred from homology"/>
<sequence>MTGQDSWQVYILECADGSLYTGIARNLQRRLSQHNGELAGGPRYTRGRRPVRLRWNESAADRSLALRREAAIKRLSRPLKLALISGSEPDSG</sequence>
<dbReference type="InterPro" id="IPR035901">
    <property type="entry name" value="GIY-YIG_endonuc_sf"/>
</dbReference>
<gene>
    <name evidence="3" type="ORF">FV139_11725</name>
</gene>
<dbReference type="InterPro" id="IPR050190">
    <property type="entry name" value="UPF0213_domain"/>
</dbReference>
<dbReference type="CDD" id="cd10456">
    <property type="entry name" value="GIY-YIG_UPF0213"/>
    <property type="match status" value="1"/>
</dbReference>
<evidence type="ECO:0000313" key="4">
    <source>
        <dbReference type="Proteomes" id="UP000321039"/>
    </source>
</evidence>
<comment type="caution">
    <text evidence="3">The sequence shown here is derived from an EMBL/GenBank/DDBJ whole genome shotgun (WGS) entry which is preliminary data.</text>
</comment>